<feature type="chain" id="PRO_5003187621" evidence="1">
    <location>
        <begin position="22"/>
        <end position="81"/>
    </location>
</feature>
<geneLocation type="plasmid" evidence="2 3">
    <name>pHP-187</name>
</geneLocation>
<reference evidence="2 3" key="1">
    <citation type="journal article" date="2010" name="Stand. Genomic Sci.">
        <title>Complete genome sequence of Marinobacter adhaerens type strain (HP15), a diatom-interacting marine microorganism.</title>
        <authorList>
            <person name="Gardes A."/>
            <person name="Kaeppel E."/>
            <person name="Shehzad A."/>
            <person name="Seebah S."/>
            <person name="Teeling H."/>
            <person name="Yarza P."/>
            <person name="Glockner F.O."/>
            <person name="Grossart H.P."/>
            <person name="Ullrich M.S."/>
        </authorList>
    </citation>
    <scope>NUCLEOTIDE SEQUENCE [LARGE SCALE GENOMIC DNA]</scope>
    <source>
        <strain evidence="3">DSM 23420 / HP15</strain>
        <plasmid evidence="3">Plasmid pHP-187</plasmid>
    </source>
</reference>
<dbReference type="RefSeq" id="WP_014579395.1">
    <property type="nucleotide sequence ID" value="NC_017507.1"/>
</dbReference>
<keyword evidence="1" id="KW-0732">Signal</keyword>
<dbReference type="Proteomes" id="UP000007077">
    <property type="component" value="Plasmid pHP-187"/>
</dbReference>
<evidence type="ECO:0000256" key="1">
    <source>
        <dbReference type="SAM" id="SignalP"/>
    </source>
</evidence>
<keyword evidence="2" id="KW-0614">Plasmid</keyword>
<proteinExistence type="predicted"/>
<sequence>MNRWIKLATIPALAFGLTACFDGSSGGGAAQADEPLEKVAFGEFVEGIFANPNPNREPEQVNNKEFVFNDQANDQAFDSLL</sequence>
<name>E4PS71_MARAH</name>
<evidence type="ECO:0000313" key="3">
    <source>
        <dbReference type="Proteomes" id="UP000007077"/>
    </source>
</evidence>
<feature type="signal peptide" evidence="1">
    <location>
        <begin position="1"/>
        <end position="21"/>
    </location>
</feature>
<dbReference type="AlphaFoldDB" id="E4PS71"/>
<dbReference type="PROSITE" id="PS51257">
    <property type="entry name" value="PROKAR_LIPOPROTEIN"/>
    <property type="match status" value="1"/>
</dbReference>
<organism evidence="2 3">
    <name type="scientific">Marinobacter adhaerens (strain DSM 23420 / HP15)</name>
    <dbReference type="NCBI Taxonomy" id="225937"/>
    <lineage>
        <taxon>Bacteria</taxon>
        <taxon>Pseudomonadati</taxon>
        <taxon>Pseudomonadota</taxon>
        <taxon>Gammaproteobacteria</taxon>
        <taxon>Pseudomonadales</taxon>
        <taxon>Marinobacteraceae</taxon>
        <taxon>Marinobacter</taxon>
    </lineage>
</organism>
<dbReference type="HOGENOM" id="CLU_195238_0_0_6"/>
<evidence type="ECO:0000313" key="2">
    <source>
        <dbReference type="EMBL" id="ADQ00106.1"/>
    </source>
</evidence>
<reference evidence="3" key="2">
    <citation type="submission" date="2010-02" db="EMBL/GenBank/DDBJ databases">
        <title>Complete genome sequence of Marinobacter adhaerens type strain (HP15).</title>
        <authorList>
            <person name="Gaerdes A.A.M."/>
            <person name="Kaeppel E."/>
            <person name="Shezad A."/>
            <person name="Seebah S."/>
            <person name="Teeling H."/>
            <person name="Yarza P."/>
            <person name="Gloeckner F.O."/>
            <person name="Ullrich M.S."/>
        </authorList>
    </citation>
    <scope>NUCLEOTIDE SEQUENCE [LARGE SCALE GENOMIC DNA]</scope>
    <source>
        <strain evidence="3">DSM 23420 / HP15</strain>
        <plasmid evidence="3">Plasmid pHP-187</plasmid>
    </source>
</reference>
<accession>E4PS71</accession>
<dbReference type="KEGG" id="mad:HP15_p187g109"/>
<dbReference type="PATRIC" id="fig|225937.3.peg.4331"/>
<gene>
    <name evidence="2" type="ordered locus">HP15_p187g109</name>
</gene>
<protein>
    <submittedName>
        <fullName evidence="2">Uncharacterized protein</fullName>
    </submittedName>
</protein>
<dbReference type="EMBL" id="CP001980">
    <property type="protein sequence ID" value="ADQ00106.1"/>
    <property type="molecule type" value="Genomic_DNA"/>
</dbReference>